<evidence type="ECO:0000313" key="8">
    <source>
        <dbReference type="EMBL" id="MCM1981689.1"/>
    </source>
</evidence>
<dbReference type="InterPro" id="IPR016032">
    <property type="entry name" value="Sig_transdc_resp-reg_C-effctor"/>
</dbReference>
<dbReference type="CDD" id="cd06170">
    <property type="entry name" value="LuxR_C_like"/>
    <property type="match status" value="1"/>
</dbReference>
<dbReference type="InterPro" id="IPR011006">
    <property type="entry name" value="CheY-like_superfamily"/>
</dbReference>
<dbReference type="SUPFAM" id="SSF52172">
    <property type="entry name" value="CheY-like"/>
    <property type="match status" value="1"/>
</dbReference>
<dbReference type="CDD" id="cd17535">
    <property type="entry name" value="REC_NarL-like"/>
    <property type="match status" value="1"/>
</dbReference>
<keyword evidence="1 5" id="KW-0597">Phosphoprotein</keyword>
<dbReference type="Proteomes" id="UP000031561">
    <property type="component" value="Unassembled WGS sequence"/>
</dbReference>
<proteinExistence type="predicted"/>
<evidence type="ECO:0000259" key="7">
    <source>
        <dbReference type="PROSITE" id="PS50110"/>
    </source>
</evidence>
<reference evidence="8 9" key="1">
    <citation type="journal article" date="2015" name="Genome Announc.">
        <title>Draft Genome Sequence of Filamentous Marine Cyanobacterium Lyngbya confervoides Strain BDU141951.</title>
        <authorList>
            <person name="Chandrababunaidu M.M."/>
            <person name="Sen D."/>
            <person name="Tripathy S."/>
        </authorList>
    </citation>
    <scope>NUCLEOTIDE SEQUENCE [LARGE SCALE GENOMIC DNA]</scope>
    <source>
        <strain evidence="8 9">BDU141951</strain>
    </source>
</reference>
<organism evidence="8 9">
    <name type="scientific">Lyngbya confervoides BDU141951</name>
    <dbReference type="NCBI Taxonomy" id="1574623"/>
    <lineage>
        <taxon>Bacteria</taxon>
        <taxon>Bacillati</taxon>
        <taxon>Cyanobacteriota</taxon>
        <taxon>Cyanophyceae</taxon>
        <taxon>Oscillatoriophycideae</taxon>
        <taxon>Oscillatoriales</taxon>
        <taxon>Microcoleaceae</taxon>
        <taxon>Lyngbya</taxon>
    </lineage>
</organism>
<evidence type="ECO:0000259" key="6">
    <source>
        <dbReference type="PROSITE" id="PS50043"/>
    </source>
</evidence>
<dbReference type="AlphaFoldDB" id="A0ABD4SZH3"/>
<evidence type="ECO:0000313" key="9">
    <source>
        <dbReference type="Proteomes" id="UP000031561"/>
    </source>
</evidence>
<evidence type="ECO:0000256" key="4">
    <source>
        <dbReference type="ARBA" id="ARBA00023163"/>
    </source>
</evidence>
<dbReference type="InterPro" id="IPR039420">
    <property type="entry name" value="WalR-like"/>
</dbReference>
<dbReference type="SMART" id="SM00421">
    <property type="entry name" value="HTH_LUXR"/>
    <property type="match status" value="1"/>
</dbReference>
<keyword evidence="9" id="KW-1185">Reference proteome</keyword>
<dbReference type="PROSITE" id="PS50110">
    <property type="entry name" value="RESPONSE_REGULATORY"/>
    <property type="match status" value="1"/>
</dbReference>
<evidence type="ECO:0000256" key="3">
    <source>
        <dbReference type="ARBA" id="ARBA00023125"/>
    </source>
</evidence>
<dbReference type="SMART" id="SM00448">
    <property type="entry name" value="REC"/>
    <property type="match status" value="1"/>
</dbReference>
<accession>A0ABD4SZH3</accession>
<evidence type="ECO:0000256" key="5">
    <source>
        <dbReference type="PROSITE-ProRule" id="PRU00169"/>
    </source>
</evidence>
<sequence>MDKIRVVLIEDHTLTRLGLKTALDEQPDIECVGDAASGNEGLVLLHKQKPDVAIVDVGLPDIDGIEVTQRFKEAQKQLETADTKILILTSHDSEDAVLAAFAAGADSYCMKDIDLTNLITAIRDTQEGNAWIDPTIASVVLRQVRDTVNSSKAESAERTIEIDAVAPELESLLQNTPLTGREMEILELIVSGNSNSAIAEKLYITLGTVKTHVRNILNKLGVDDRTQAAVRALRSGLIH</sequence>
<keyword evidence="2" id="KW-0805">Transcription regulation</keyword>
<evidence type="ECO:0000256" key="1">
    <source>
        <dbReference type="ARBA" id="ARBA00022553"/>
    </source>
</evidence>
<dbReference type="Pfam" id="PF00196">
    <property type="entry name" value="GerE"/>
    <property type="match status" value="1"/>
</dbReference>
<dbReference type="Pfam" id="PF00072">
    <property type="entry name" value="Response_reg"/>
    <property type="match status" value="1"/>
</dbReference>
<feature type="domain" description="Response regulatory" evidence="7">
    <location>
        <begin position="5"/>
        <end position="126"/>
    </location>
</feature>
<gene>
    <name evidence="8" type="ORF">QQ91_0002435</name>
</gene>
<keyword evidence="3" id="KW-0238">DNA-binding</keyword>
<comment type="caution">
    <text evidence="8">The sequence shown here is derived from an EMBL/GenBank/DDBJ whole genome shotgun (WGS) entry which is preliminary data.</text>
</comment>
<dbReference type="InterPro" id="IPR001789">
    <property type="entry name" value="Sig_transdc_resp-reg_receiver"/>
</dbReference>
<dbReference type="PANTHER" id="PTHR43214:SF24">
    <property type="entry name" value="TRANSCRIPTIONAL REGULATORY PROTEIN NARL-RELATED"/>
    <property type="match status" value="1"/>
</dbReference>
<dbReference type="EMBL" id="JTHE03000015">
    <property type="protein sequence ID" value="MCM1981689.1"/>
    <property type="molecule type" value="Genomic_DNA"/>
</dbReference>
<dbReference type="PANTHER" id="PTHR43214">
    <property type="entry name" value="TWO-COMPONENT RESPONSE REGULATOR"/>
    <property type="match status" value="1"/>
</dbReference>
<dbReference type="Gene3D" id="3.40.50.2300">
    <property type="match status" value="1"/>
</dbReference>
<dbReference type="RefSeq" id="WP_166279593.1">
    <property type="nucleotide sequence ID" value="NZ_JTHE03000015.1"/>
</dbReference>
<dbReference type="SUPFAM" id="SSF46894">
    <property type="entry name" value="C-terminal effector domain of the bipartite response regulators"/>
    <property type="match status" value="1"/>
</dbReference>
<dbReference type="InterPro" id="IPR058245">
    <property type="entry name" value="NreC/VraR/RcsB-like_REC"/>
</dbReference>
<dbReference type="GO" id="GO:0003677">
    <property type="term" value="F:DNA binding"/>
    <property type="evidence" value="ECO:0007669"/>
    <property type="project" value="UniProtKB-KW"/>
</dbReference>
<feature type="domain" description="HTH luxR-type" evidence="6">
    <location>
        <begin position="171"/>
        <end position="236"/>
    </location>
</feature>
<dbReference type="PROSITE" id="PS00622">
    <property type="entry name" value="HTH_LUXR_1"/>
    <property type="match status" value="1"/>
</dbReference>
<name>A0ABD4SZH3_9CYAN</name>
<dbReference type="PRINTS" id="PR00038">
    <property type="entry name" value="HTHLUXR"/>
</dbReference>
<feature type="modified residue" description="4-aspartylphosphate" evidence="5">
    <location>
        <position position="56"/>
    </location>
</feature>
<evidence type="ECO:0000256" key="2">
    <source>
        <dbReference type="ARBA" id="ARBA00023015"/>
    </source>
</evidence>
<keyword evidence="4" id="KW-0804">Transcription</keyword>
<protein>
    <submittedName>
        <fullName evidence="8">Response regulator transcription factor</fullName>
    </submittedName>
</protein>
<dbReference type="InterPro" id="IPR000792">
    <property type="entry name" value="Tscrpt_reg_LuxR_C"/>
</dbReference>
<dbReference type="PROSITE" id="PS50043">
    <property type="entry name" value="HTH_LUXR_2"/>
    <property type="match status" value="1"/>
</dbReference>